<dbReference type="CDD" id="cd19481">
    <property type="entry name" value="RecA-like_protease"/>
    <property type="match status" value="1"/>
</dbReference>
<keyword evidence="2" id="KW-0547">Nucleotide-binding</keyword>
<evidence type="ECO:0000256" key="3">
    <source>
        <dbReference type="ARBA" id="ARBA00022840"/>
    </source>
</evidence>
<dbReference type="GO" id="GO:0016887">
    <property type="term" value="F:ATP hydrolysis activity"/>
    <property type="evidence" value="ECO:0007669"/>
    <property type="project" value="InterPro"/>
</dbReference>
<dbReference type="EMBL" id="CP009043">
    <property type="protein sequence ID" value="AII15387.1"/>
    <property type="molecule type" value="Genomic_DNA"/>
</dbReference>
<dbReference type="SUPFAM" id="SSF52540">
    <property type="entry name" value="P-loop containing nucleoside triphosphate hydrolases"/>
    <property type="match status" value="1"/>
</dbReference>
<dbReference type="InterPro" id="IPR027417">
    <property type="entry name" value="P-loop_NTPase"/>
</dbReference>
<dbReference type="InterPro" id="IPR003959">
    <property type="entry name" value="ATPase_AAA_core"/>
</dbReference>
<evidence type="ECO:0000313" key="5">
    <source>
        <dbReference type="EMBL" id="AII15387.1"/>
    </source>
</evidence>
<dbReference type="PANTHER" id="PTHR23073">
    <property type="entry name" value="26S PROTEASOME REGULATORY SUBUNIT"/>
    <property type="match status" value="1"/>
</dbReference>
<dbReference type="GO" id="GO:0005524">
    <property type="term" value="F:ATP binding"/>
    <property type="evidence" value="ECO:0007669"/>
    <property type="project" value="UniProtKB-KW"/>
</dbReference>
<keyword evidence="6" id="KW-1185">Reference proteome</keyword>
<keyword evidence="3" id="KW-0067">ATP-binding</keyword>
<dbReference type="OrthoDB" id="9802352at2"/>
<dbReference type="Proteomes" id="UP000028486">
    <property type="component" value="Chromosome"/>
</dbReference>
<name>A0A076FDD4_9BACT</name>
<organism evidence="5 6">
    <name type="scientific">Campylobacter iguaniorum</name>
    <dbReference type="NCBI Taxonomy" id="1244531"/>
    <lineage>
        <taxon>Bacteria</taxon>
        <taxon>Pseudomonadati</taxon>
        <taxon>Campylobacterota</taxon>
        <taxon>Epsilonproteobacteria</taxon>
        <taxon>Campylobacterales</taxon>
        <taxon>Campylobacteraceae</taxon>
        <taxon>Campylobacter</taxon>
    </lineage>
</organism>
<dbReference type="SMART" id="SM00382">
    <property type="entry name" value="AAA"/>
    <property type="match status" value="1"/>
</dbReference>
<dbReference type="eggNOG" id="COG0464">
    <property type="taxonomic scope" value="Bacteria"/>
</dbReference>
<dbReference type="STRING" id="1244531.CIG2463D_1761"/>
<dbReference type="InterPro" id="IPR003593">
    <property type="entry name" value="AAA+_ATPase"/>
</dbReference>
<feature type="domain" description="AAA+ ATPase" evidence="4">
    <location>
        <begin position="348"/>
        <end position="486"/>
    </location>
</feature>
<dbReference type="AlphaFoldDB" id="A0A076FDD4"/>
<dbReference type="InterPro" id="IPR050221">
    <property type="entry name" value="26S_Proteasome_ATPase"/>
</dbReference>
<dbReference type="HOGENOM" id="CLU_034636_0_0_7"/>
<evidence type="ECO:0000256" key="2">
    <source>
        <dbReference type="ARBA" id="ARBA00022741"/>
    </source>
</evidence>
<sequence length="568" mass="65044">MKYLKDFLNANADSEIFSLLECDSDELEILRHLTKSYINGVSSISVFDLLNAVFSPKDFEHLDKISKLKNLIDAGYLTQNFSFFKENKPKLSKLSMLYSEVELSEPFLVLLEEGKSINLMPVSEPYNDHLEYLKDQFLKIELYQKRLNNHSQNSISKLESKIQKIENIVENRLKISKIPLACEQIFKDNALSPKEQIIFLALLKEEYSGEFEALRDLNTLVSLVSKDEMERMKSRSLLEEGSNLLENGLIDYDEVLNAFGSVSRSFFINEDILQLIMHPQNSKKSKKLKLETLVKESEIFELIEPSSDLNDVVLNAGTKELLDNILKQGDKKVLNRLNSWGFKKAKSAMVKVIFYGSPGTGKTMSALSLAKSLKKQVLSFDCSKILSKYVGESEQNVRKIFDTYKEICTKSKSEPVLLLNEADQFLSTRVDASSGSDKMHNQMQNIFLEQIEKFEGVLIATTNFMQSLDHAFSRRFDYKIEFKKPDFKARLEIWQKVIPQNASFEESFSLEELAKYELSGAQIMLTLKNTALKVACSDNGIFTMREFENEIKRELNSAFGEDKRVGLL</sequence>
<dbReference type="Gene3D" id="3.40.50.300">
    <property type="entry name" value="P-loop containing nucleotide triphosphate hydrolases"/>
    <property type="match status" value="1"/>
</dbReference>
<evidence type="ECO:0000256" key="1">
    <source>
        <dbReference type="ARBA" id="ARBA00006914"/>
    </source>
</evidence>
<comment type="similarity">
    <text evidence="1">Belongs to the AAA ATPase family.</text>
</comment>
<evidence type="ECO:0000259" key="4">
    <source>
        <dbReference type="SMART" id="SM00382"/>
    </source>
</evidence>
<proteinExistence type="inferred from homology"/>
<dbReference type="KEGG" id="caj:CIG1485E_1564"/>
<accession>A0A076FDD4</accession>
<reference evidence="6" key="1">
    <citation type="journal article" date="2014" name="Genome Announc.">
        <title>Complete Genome Sequence of Campylobacter iguaniorum Strain 1485ET, Isolated from a Bearded Dragon (Pogona vitticeps).</title>
        <authorList>
            <person name="Gilbert M.J."/>
            <person name="Miller W.G."/>
            <person name="Yee E."/>
            <person name="Kik M."/>
            <person name="Wagenaar J.A."/>
            <person name="Duim B."/>
        </authorList>
    </citation>
    <scope>NUCLEOTIDE SEQUENCE [LARGE SCALE GENOMIC DNA]</scope>
    <source>
        <strain evidence="6">1485E</strain>
    </source>
</reference>
<protein>
    <submittedName>
        <fullName evidence="5">ATPase, AAA family</fullName>
    </submittedName>
</protein>
<dbReference type="RefSeq" id="WP_038455224.1">
    <property type="nucleotide sequence ID" value="NZ_CP009043.1"/>
</dbReference>
<dbReference type="Pfam" id="PF00004">
    <property type="entry name" value="AAA"/>
    <property type="match status" value="1"/>
</dbReference>
<evidence type="ECO:0000313" key="6">
    <source>
        <dbReference type="Proteomes" id="UP000028486"/>
    </source>
</evidence>
<gene>
    <name evidence="5" type="ORF">CIG1485E_1564</name>
</gene>